<evidence type="ECO:0000259" key="1">
    <source>
        <dbReference type="Pfam" id="PF01248"/>
    </source>
</evidence>
<keyword evidence="3" id="KW-1185">Reference proteome</keyword>
<comment type="caution">
    <text evidence="2">The sequence shown here is derived from an EMBL/GenBank/DDBJ whole genome shotgun (WGS) entry which is preliminary data.</text>
</comment>
<dbReference type="NCBIfam" id="NF004078">
    <property type="entry name" value="PRK05583.1"/>
    <property type="match status" value="1"/>
</dbReference>
<dbReference type="Gene3D" id="3.30.1330.30">
    <property type="match status" value="1"/>
</dbReference>
<feature type="domain" description="Ribosomal protein eL8/eL30/eS12/Gadd45" evidence="1">
    <location>
        <begin position="9"/>
        <end position="95"/>
    </location>
</feature>
<dbReference type="Pfam" id="PF01248">
    <property type="entry name" value="Ribosomal_L7Ae"/>
    <property type="match status" value="1"/>
</dbReference>
<keyword evidence="2" id="KW-0687">Ribonucleoprotein</keyword>
<dbReference type="InterPro" id="IPR004038">
    <property type="entry name" value="Ribosomal_eL8/eL30/eS12/Gad45"/>
</dbReference>
<proteinExistence type="predicted"/>
<evidence type="ECO:0000313" key="2">
    <source>
        <dbReference type="EMBL" id="MSR90159.1"/>
    </source>
</evidence>
<gene>
    <name evidence="2" type="ORF">FYJ33_01695</name>
</gene>
<dbReference type="AlphaFoldDB" id="A0A7X2MW45"/>
<accession>A0A7X2MW45</accession>
<organism evidence="2 3">
    <name type="scientific">Inconstantimicrobium porci</name>
    <dbReference type="NCBI Taxonomy" id="2652291"/>
    <lineage>
        <taxon>Bacteria</taxon>
        <taxon>Bacillati</taxon>
        <taxon>Bacillota</taxon>
        <taxon>Clostridia</taxon>
        <taxon>Eubacteriales</taxon>
        <taxon>Clostridiaceae</taxon>
        <taxon>Inconstantimicrobium</taxon>
    </lineage>
</organism>
<dbReference type="RefSeq" id="WP_154530032.1">
    <property type="nucleotide sequence ID" value="NZ_JAQXTV010000232.1"/>
</dbReference>
<protein>
    <submittedName>
        <fullName evidence="2">50S ribosomal protein L7ae-like protein</fullName>
    </submittedName>
</protein>
<dbReference type="InterPro" id="IPR029064">
    <property type="entry name" value="Ribosomal_eL30-like_sf"/>
</dbReference>
<reference evidence="2 3" key="1">
    <citation type="submission" date="2019-08" db="EMBL/GenBank/DDBJ databases">
        <title>In-depth cultivation of the pig gut microbiome towards novel bacterial diversity and tailored functional studies.</title>
        <authorList>
            <person name="Wylensek D."/>
            <person name="Hitch T.C.A."/>
            <person name="Clavel T."/>
        </authorList>
    </citation>
    <scope>NUCLEOTIDE SEQUENCE [LARGE SCALE GENOMIC DNA]</scope>
    <source>
        <strain evidence="2 3">WCA-383-APC-5B</strain>
    </source>
</reference>
<dbReference type="Proteomes" id="UP000460287">
    <property type="component" value="Unassembled WGS sequence"/>
</dbReference>
<evidence type="ECO:0000313" key="3">
    <source>
        <dbReference type="Proteomes" id="UP000460287"/>
    </source>
</evidence>
<keyword evidence="2" id="KW-0689">Ribosomal protein</keyword>
<name>A0A7X2MW45_9CLOT</name>
<dbReference type="SUPFAM" id="SSF55315">
    <property type="entry name" value="L30e-like"/>
    <property type="match status" value="1"/>
</dbReference>
<dbReference type="GO" id="GO:0005840">
    <property type="term" value="C:ribosome"/>
    <property type="evidence" value="ECO:0007669"/>
    <property type="project" value="UniProtKB-KW"/>
</dbReference>
<dbReference type="EMBL" id="VULX01000001">
    <property type="protein sequence ID" value="MSR90159.1"/>
    <property type="molecule type" value="Genomic_DNA"/>
</dbReference>
<sequence length="111" mass="12753">MQNKFLAFLGLVKKTGNVVEGYNKCEEAFKYKKRIYLVIFSNDISIKSKKNFMFLCDKNNIPYIQYYSKEELGTALGRAEINVMAITDNNMAKKLQENFNSVMSQKTIGGE</sequence>